<keyword evidence="16 18" id="KW-0456">Lyase</keyword>
<evidence type="ECO:0000256" key="8">
    <source>
        <dbReference type="ARBA" id="ARBA00017684"/>
    </source>
</evidence>
<evidence type="ECO:0000256" key="11">
    <source>
        <dbReference type="ARBA" id="ARBA00022723"/>
    </source>
</evidence>
<evidence type="ECO:0000256" key="16">
    <source>
        <dbReference type="ARBA" id="ARBA00023239"/>
    </source>
</evidence>
<comment type="pathway">
    <text evidence="5 18">Metabolic intermediate biosynthesis; chorismate biosynthesis; chorismate from D-erythrose 4-phosphate and phosphoenolpyruvate: step 2/7.</text>
</comment>
<protein>
    <recommendedName>
        <fullName evidence="8 18">3-dehydroquinate synthase</fullName>
        <shortName evidence="18">DHQS</shortName>
        <ecNumber evidence="7 18">4.2.3.4</ecNumber>
    </recommendedName>
</protein>
<dbReference type="Proteomes" id="UP000013378">
    <property type="component" value="Unassembled WGS sequence"/>
</dbReference>
<keyword evidence="22" id="KW-1185">Reference proteome</keyword>
<evidence type="ECO:0000256" key="7">
    <source>
        <dbReference type="ARBA" id="ARBA00013031"/>
    </source>
</evidence>
<feature type="binding site" evidence="18">
    <location>
        <position position="141"/>
    </location>
    <ligand>
        <name>NAD(+)</name>
        <dbReference type="ChEBI" id="CHEBI:57540"/>
    </ligand>
</feature>
<organism evidence="21 22">
    <name type="scientific">Caldisalinibacter kiritimatiensis</name>
    <dbReference type="NCBI Taxonomy" id="1304284"/>
    <lineage>
        <taxon>Bacteria</taxon>
        <taxon>Bacillati</taxon>
        <taxon>Bacillota</taxon>
        <taxon>Tissierellia</taxon>
        <taxon>Tissierellales</taxon>
        <taxon>Thermohalobacteraceae</taxon>
        <taxon>Caldisalinibacter</taxon>
    </lineage>
</organism>
<evidence type="ECO:0000259" key="20">
    <source>
        <dbReference type="Pfam" id="PF24621"/>
    </source>
</evidence>
<feature type="domain" description="3-dehydroquinate synthase N-terminal" evidence="19">
    <location>
        <begin position="66"/>
        <end position="178"/>
    </location>
</feature>
<dbReference type="InterPro" id="IPR030963">
    <property type="entry name" value="DHQ_synth_fam"/>
</dbReference>
<keyword evidence="11 18" id="KW-0479">Metal-binding</keyword>
<evidence type="ECO:0000256" key="4">
    <source>
        <dbReference type="ARBA" id="ARBA00004496"/>
    </source>
</evidence>
<dbReference type="HAMAP" id="MF_00110">
    <property type="entry name" value="DHQ_synthase"/>
    <property type="match status" value="1"/>
</dbReference>
<evidence type="ECO:0000256" key="15">
    <source>
        <dbReference type="ARBA" id="ARBA00023141"/>
    </source>
</evidence>
<dbReference type="CDD" id="cd08195">
    <property type="entry name" value="DHQS"/>
    <property type="match status" value="1"/>
</dbReference>
<dbReference type="GO" id="GO:0005737">
    <property type="term" value="C:cytoplasm"/>
    <property type="evidence" value="ECO:0007669"/>
    <property type="project" value="UniProtKB-SubCell"/>
</dbReference>
<name>R1AVX5_9FIRM</name>
<evidence type="ECO:0000256" key="12">
    <source>
        <dbReference type="ARBA" id="ARBA00022741"/>
    </source>
</evidence>
<dbReference type="GO" id="GO:0046872">
    <property type="term" value="F:metal ion binding"/>
    <property type="evidence" value="ECO:0007669"/>
    <property type="project" value="UniProtKB-KW"/>
</dbReference>
<dbReference type="InterPro" id="IPR030960">
    <property type="entry name" value="DHQS/DOIS_N"/>
</dbReference>
<dbReference type="RefSeq" id="WP_006308457.1">
    <property type="nucleotide sequence ID" value="NZ_ARZA01000065.1"/>
</dbReference>
<evidence type="ECO:0000256" key="2">
    <source>
        <dbReference type="ARBA" id="ARBA00001911"/>
    </source>
</evidence>
<evidence type="ECO:0000256" key="10">
    <source>
        <dbReference type="ARBA" id="ARBA00022605"/>
    </source>
</evidence>
<dbReference type="AlphaFoldDB" id="R1AVX5"/>
<dbReference type="UniPathway" id="UPA00053">
    <property type="reaction ID" value="UER00085"/>
</dbReference>
<dbReference type="EC" id="4.2.3.4" evidence="7 18"/>
<comment type="subcellular location">
    <subcellularLocation>
        <location evidence="4 18">Cytoplasm</location>
    </subcellularLocation>
</comment>
<evidence type="ECO:0000313" key="21">
    <source>
        <dbReference type="EMBL" id="EOD01338.1"/>
    </source>
</evidence>
<comment type="catalytic activity">
    <reaction evidence="1 18">
        <text>7-phospho-2-dehydro-3-deoxy-D-arabino-heptonate = 3-dehydroquinate + phosphate</text>
        <dbReference type="Rhea" id="RHEA:21968"/>
        <dbReference type="ChEBI" id="CHEBI:32364"/>
        <dbReference type="ChEBI" id="CHEBI:43474"/>
        <dbReference type="ChEBI" id="CHEBI:58394"/>
        <dbReference type="EC" id="4.2.3.4"/>
    </reaction>
</comment>
<feature type="domain" description="3-dehydroquinate synthase C-terminal" evidence="20">
    <location>
        <begin position="180"/>
        <end position="323"/>
    </location>
</feature>
<dbReference type="Gene3D" id="1.20.1090.10">
    <property type="entry name" value="Dehydroquinate synthase-like - alpha domain"/>
    <property type="match status" value="1"/>
</dbReference>
<comment type="caution">
    <text evidence="21">The sequence shown here is derived from an EMBL/GenBank/DDBJ whole genome shotgun (WGS) entry which is preliminary data.</text>
</comment>
<evidence type="ECO:0000313" key="22">
    <source>
        <dbReference type="Proteomes" id="UP000013378"/>
    </source>
</evidence>
<dbReference type="SUPFAM" id="SSF56796">
    <property type="entry name" value="Dehydroquinate synthase-like"/>
    <property type="match status" value="1"/>
</dbReference>
<keyword evidence="12 18" id="KW-0547">Nucleotide-binding</keyword>
<evidence type="ECO:0000256" key="6">
    <source>
        <dbReference type="ARBA" id="ARBA00005412"/>
    </source>
</evidence>
<dbReference type="GO" id="GO:0008652">
    <property type="term" value="P:amino acid biosynthetic process"/>
    <property type="evidence" value="ECO:0007669"/>
    <property type="project" value="UniProtKB-KW"/>
</dbReference>
<dbReference type="GO" id="GO:0009423">
    <property type="term" value="P:chorismate biosynthetic process"/>
    <property type="evidence" value="ECO:0007669"/>
    <property type="project" value="UniProtKB-UniRule"/>
</dbReference>
<dbReference type="eggNOG" id="COG0337">
    <property type="taxonomic scope" value="Bacteria"/>
</dbReference>
<dbReference type="PANTHER" id="PTHR43622">
    <property type="entry name" value="3-DEHYDROQUINATE SYNTHASE"/>
    <property type="match status" value="1"/>
</dbReference>
<keyword evidence="17 18" id="KW-0170">Cobalt</keyword>
<evidence type="ECO:0000256" key="14">
    <source>
        <dbReference type="ARBA" id="ARBA00023027"/>
    </source>
</evidence>
<dbReference type="Pfam" id="PF01761">
    <property type="entry name" value="DHQ_synthase"/>
    <property type="match status" value="1"/>
</dbReference>
<dbReference type="STRING" id="1304284.L21TH_0559"/>
<accession>R1AVX5</accession>
<dbReference type="PIRSF" id="PIRSF001455">
    <property type="entry name" value="DHQ_synth"/>
    <property type="match status" value="1"/>
</dbReference>
<feature type="binding site" evidence="18">
    <location>
        <begin position="104"/>
        <end position="108"/>
    </location>
    <ligand>
        <name>NAD(+)</name>
        <dbReference type="ChEBI" id="CHEBI:57540"/>
    </ligand>
</feature>
<feature type="binding site" evidence="18">
    <location>
        <position position="246"/>
    </location>
    <ligand>
        <name>Zn(2+)</name>
        <dbReference type="ChEBI" id="CHEBI:29105"/>
    </ligand>
</feature>
<comment type="similarity">
    <text evidence="6 18">Belongs to the sugar phosphate cyclases superfamily. Dehydroquinate synthase family.</text>
</comment>
<keyword evidence="10 18" id="KW-0028">Amino-acid biosynthesis</keyword>
<dbReference type="GO" id="GO:0000166">
    <property type="term" value="F:nucleotide binding"/>
    <property type="evidence" value="ECO:0007669"/>
    <property type="project" value="UniProtKB-KW"/>
</dbReference>
<feature type="binding site" evidence="18">
    <location>
        <position position="150"/>
    </location>
    <ligand>
        <name>NAD(+)</name>
        <dbReference type="ChEBI" id="CHEBI:57540"/>
    </ligand>
</feature>
<evidence type="ECO:0000256" key="13">
    <source>
        <dbReference type="ARBA" id="ARBA00022833"/>
    </source>
</evidence>
<comment type="cofactor">
    <cofactor evidence="2 18">
        <name>NAD(+)</name>
        <dbReference type="ChEBI" id="CHEBI:57540"/>
    </cofactor>
</comment>
<dbReference type="FunFam" id="3.40.50.1970:FF:000007">
    <property type="entry name" value="Pentafunctional AROM polypeptide"/>
    <property type="match status" value="1"/>
</dbReference>
<keyword evidence="13 18" id="KW-0862">Zinc</keyword>
<dbReference type="NCBIfam" id="TIGR01357">
    <property type="entry name" value="aroB"/>
    <property type="match status" value="1"/>
</dbReference>
<dbReference type="Gene3D" id="3.40.50.1970">
    <property type="match status" value="1"/>
</dbReference>
<comment type="caution">
    <text evidence="18">Lacks conserved residue(s) required for the propagation of feature annotation.</text>
</comment>
<comment type="cofactor">
    <cofactor evidence="18">
        <name>Co(2+)</name>
        <dbReference type="ChEBI" id="CHEBI:48828"/>
    </cofactor>
    <cofactor evidence="18">
        <name>Zn(2+)</name>
        <dbReference type="ChEBI" id="CHEBI:29105"/>
    </cofactor>
    <text evidence="18">Binds 1 divalent metal cation per subunit. Can use either Co(2+) or Zn(2+).</text>
</comment>
<evidence type="ECO:0000256" key="3">
    <source>
        <dbReference type="ARBA" id="ARBA00001947"/>
    </source>
</evidence>
<keyword evidence="15 18" id="KW-0057">Aromatic amino acid biosynthesis</keyword>
<evidence type="ECO:0000256" key="9">
    <source>
        <dbReference type="ARBA" id="ARBA00022490"/>
    </source>
</evidence>
<feature type="binding site" evidence="18">
    <location>
        <position position="263"/>
    </location>
    <ligand>
        <name>Zn(2+)</name>
        <dbReference type="ChEBI" id="CHEBI:29105"/>
    </ligand>
</feature>
<dbReference type="PATRIC" id="fig|1304284.3.peg.548"/>
<keyword evidence="9 18" id="KW-0963">Cytoplasm</keyword>
<dbReference type="GO" id="GO:0009073">
    <property type="term" value="P:aromatic amino acid family biosynthetic process"/>
    <property type="evidence" value="ECO:0007669"/>
    <property type="project" value="UniProtKB-KW"/>
</dbReference>
<feature type="binding site" evidence="18">
    <location>
        <position position="183"/>
    </location>
    <ligand>
        <name>Zn(2+)</name>
        <dbReference type="ChEBI" id="CHEBI:29105"/>
    </ligand>
</feature>
<sequence length="358" mass="40667">MKILNVDLDNRGYDIYISNAIINDIEKHLKPIVNKRKILIITDKNVAKYYLEIIQKCFKNYDFSYVIIEPGEVSKSLNTLEYIYAKMIKLNCDRQTVVIGFGGGVVGDIAGLLAATYMRGIDFIQIPTSLLAQVDSSVGGKVAVNFNGIKNIVGAFYQPKAVIIDVNLLTTLETKEFYSGLGEVFKYGLIKDFDFFRWLDENLNQIVKLNSEYLIKIIYKSLLIKKEIVEKDERENNIRKILNFGHTIGHGIEALGNLRTYTHGQAITLGMIFESKLANKLGLIDNKYYNYIVKVLSRIRKPVIFTDNQINYILEIIKHDKKAKNGIPTFVLPVGKGKVDVFNNIDEKVIRQVLRGGV</sequence>
<comment type="cofactor">
    <cofactor evidence="3">
        <name>Zn(2+)</name>
        <dbReference type="ChEBI" id="CHEBI:29105"/>
    </cofactor>
</comment>
<dbReference type="OrthoDB" id="9806583at2"/>
<keyword evidence="14 18" id="KW-0520">NAD</keyword>
<dbReference type="InterPro" id="IPR056179">
    <property type="entry name" value="DHQS_C"/>
</dbReference>
<feature type="binding site" evidence="18">
    <location>
        <begin position="128"/>
        <end position="129"/>
    </location>
    <ligand>
        <name>NAD(+)</name>
        <dbReference type="ChEBI" id="CHEBI:57540"/>
    </ligand>
</feature>
<proteinExistence type="inferred from homology"/>
<evidence type="ECO:0000259" key="19">
    <source>
        <dbReference type="Pfam" id="PF01761"/>
    </source>
</evidence>
<dbReference type="InterPro" id="IPR016037">
    <property type="entry name" value="DHQ_synth_AroB"/>
</dbReference>
<comment type="function">
    <text evidence="18">Catalyzes the conversion of 3-deoxy-D-arabino-heptulosonate 7-phosphate (DAHP) to dehydroquinate (DHQ).</text>
</comment>
<reference evidence="21 22" key="1">
    <citation type="journal article" date="2015" name="Geomicrobiol. J.">
        <title>Caldisalinibacter kiritimatiensis gen. nov., sp. nov., a moderately thermohalophilic thiosulfate-reducing bacterium from a hypersaline microbial mat.</title>
        <authorList>
            <person name="Ben Hania W."/>
            <person name="Joseph M."/>
            <person name="Fiebig A."/>
            <person name="Bunk B."/>
            <person name="Klenk H.-P."/>
            <person name="Fardeau M.-L."/>
            <person name="Spring S."/>
        </authorList>
    </citation>
    <scope>NUCLEOTIDE SEQUENCE [LARGE SCALE GENOMIC DNA]</scope>
    <source>
        <strain evidence="21 22">L21-TH-D2</strain>
    </source>
</reference>
<dbReference type="GO" id="GO:0003856">
    <property type="term" value="F:3-dehydroquinate synthase activity"/>
    <property type="evidence" value="ECO:0007669"/>
    <property type="project" value="UniProtKB-UniRule"/>
</dbReference>
<evidence type="ECO:0000256" key="18">
    <source>
        <dbReference type="HAMAP-Rule" id="MF_00110"/>
    </source>
</evidence>
<evidence type="ECO:0000256" key="5">
    <source>
        <dbReference type="ARBA" id="ARBA00004661"/>
    </source>
</evidence>
<dbReference type="PANTHER" id="PTHR43622:SF7">
    <property type="entry name" value="3-DEHYDROQUINATE SYNTHASE, CHLOROPLASTIC"/>
    <property type="match status" value="1"/>
</dbReference>
<dbReference type="Pfam" id="PF24621">
    <property type="entry name" value="DHQS_C"/>
    <property type="match status" value="1"/>
</dbReference>
<evidence type="ECO:0000256" key="17">
    <source>
        <dbReference type="ARBA" id="ARBA00023285"/>
    </source>
</evidence>
<evidence type="ECO:0000256" key="1">
    <source>
        <dbReference type="ARBA" id="ARBA00001393"/>
    </source>
</evidence>
<gene>
    <name evidence="18" type="primary">aroB</name>
    <name evidence="21" type="ORF">L21TH_0559</name>
</gene>
<dbReference type="InterPro" id="IPR050071">
    <property type="entry name" value="Dehydroquinate_synthase"/>
</dbReference>
<dbReference type="EMBL" id="ARZA01000065">
    <property type="protein sequence ID" value="EOD01338.1"/>
    <property type="molecule type" value="Genomic_DNA"/>
</dbReference>